<dbReference type="CDD" id="cd00338">
    <property type="entry name" value="Ser_Recombinase"/>
    <property type="match status" value="1"/>
</dbReference>
<evidence type="ECO:0000256" key="3">
    <source>
        <dbReference type="ARBA" id="ARBA00023172"/>
    </source>
</evidence>
<dbReference type="GO" id="GO:0003677">
    <property type="term" value="F:DNA binding"/>
    <property type="evidence" value="ECO:0007669"/>
    <property type="project" value="UniProtKB-KW"/>
</dbReference>
<dbReference type="SMART" id="SM00857">
    <property type="entry name" value="Resolvase"/>
    <property type="match status" value="1"/>
</dbReference>
<reference evidence="8 9" key="1">
    <citation type="journal article" date="2007" name="Proc. Natl. Acad. Sci. U.S.A.">
        <title>The genome of Syntrophus aciditrophicus: life at the thermodynamic limit of microbial growth.</title>
        <authorList>
            <person name="McInerney M.J."/>
            <person name="Rohlin L."/>
            <person name="Mouttaki H."/>
            <person name="Kim U."/>
            <person name="Krupp R.S."/>
            <person name="Rios-Hernandez L."/>
            <person name="Sieber J."/>
            <person name="Struchtemeyer C.G."/>
            <person name="Bhattacharyya A."/>
            <person name="Campbell J.W."/>
            <person name="Gunsalus R.P."/>
        </authorList>
    </citation>
    <scope>NUCLEOTIDE SEQUENCE [LARGE SCALE GENOMIC DNA]</scope>
    <source>
        <strain evidence="8 9">SB</strain>
    </source>
</reference>
<accession>Q2LV20</accession>
<keyword evidence="9" id="KW-1185">Reference proteome</keyword>
<dbReference type="PANTHER" id="PTHR30461">
    <property type="entry name" value="DNA-INVERTASE FROM LAMBDOID PROPHAGE"/>
    <property type="match status" value="1"/>
</dbReference>
<dbReference type="EMBL" id="CP000252">
    <property type="protein sequence ID" value="ABC77931.1"/>
    <property type="molecule type" value="Genomic_DNA"/>
</dbReference>
<dbReference type="InterPro" id="IPR050639">
    <property type="entry name" value="SSR_resolvase"/>
</dbReference>
<sequence length="543" mass="62789">MGSQTVPLIWLKNKNMKGIIYVRVSSDEQVKGTSLENQDELCRAYCQNKGIEVLEIFREEGASAKTAQRAEFLRAIEYCRKNKGKVDAFVVYKVDRFARNTEDHFYVRKMLIDYGVTLHSVTEPIGNNPAEKFIETVLAGSAEFDNAVRTQRCVDGMSARINQGISPFKPPLGYECQFARRKGYKKNEPDKPDEKIFPIIQKGLKEFSKGIYTQAEVLGLFDKFGLSKTRGIKTRPQLVSRIFSNYLKFYAGIIVNPWTHEEIKGLHQPMITEEEYFRIRMILAGKTVRAKKQKFNPIFPLRGTVKCGYCGRPLTGSCSRGRSAKYSYYHCYNKECSMYGKAIDKLGLENEFMNYLDEITPKKEFLKLFETTVLNLWNEKGSYFEEQAQKYSRYLTVLDGKRKTIFEMREDGSYTADEFKERKEEIENEIMVTKISLDETRIEKFDIEATLSYANSFISNLGRQWLDLSESRSRFQKLVFPEGISYRRGEGFGTAPLGLIYELNRTCGTDKSLMVDRTLISWNQIITELKQWQDLKESLSLAM</sequence>
<evidence type="ECO:0000256" key="6">
    <source>
        <dbReference type="SAM" id="Coils"/>
    </source>
</evidence>
<feature type="coiled-coil region" evidence="6">
    <location>
        <begin position="416"/>
        <end position="443"/>
    </location>
</feature>
<dbReference type="PROSITE" id="PS51736">
    <property type="entry name" value="RECOMBINASES_3"/>
    <property type="match status" value="1"/>
</dbReference>
<feature type="domain" description="Resolvase/invertase-type recombinase catalytic" evidence="7">
    <location>
        <begin position="17"/>
        <end position="164"/>
    </location>
</feature>
<evidence type="ECO:0000256" key="1">
    <source>
        <dbReference type="ARBA" id="ARBA00022908"/>
    </source>
</evidence>
<dbReference type="InterPro" id="IPR025827">
    <property type="entry name" value="Zn_ribbon_recom_dom"/>
</dbReference>
<dbReference type="AlphaFoldDB" id="Q2LV20"/>
<protein>
    <submittedName>
        <fullName evidence="8">Site-specific recombinase</fullName>
    </submittedName>
</protein>
<evidence type="ECO:0000313" key="8">
    <source>
        <dbReference type="EMBL" id="ABC77931.1"/>
    </source>
</evidence>
<dbReference type="Gene3D" id="3.40.50.1390">
    <property type="entry name" value="Resolvase, N-terminal catalytic domain"/>
    <property type="match status" value="1"/>
</dbReference>
<dbReference type="Pfam" id="PF13408">
    <property type="entry name" value="Zn_ribbon_recom"/>
    <property type="match status" value="1"/>
</dbReference>
<dbReference type="InterPro" id="IPR006119">
    <property type="entry name" value="Resolv_N"/>
</dbReference>
<dbReference type="PANTHER" id="PTHR30461:SF2">
    <property type="entry name" value="SERINE RECOMBINASE PINE-RELATED"/>
    <property type="match status" value="1"/>
</dbReference>
<dbReference type="InterPro" id="IPR006118">
    <property type="entry name" value="Recombinase_CS"/>
</dbReference>
<keyword evidence="1" id="KW-0229">DNA integration</keyword>
<dbReference type="RefSeq" id="WP_011417952.1">
    <property type="nucleotide sequence ID" value="NC_007759.1"/>
</dbReference>
<evidence type="ECO:0000256" key="4">
    <source>
        <dbReference type="PIRSR" id="PIRSR606118-50"/>
    </source>
</evidence>
<keyword evidence="6" id="KW-0175">Coiled coil</keyword>
<dbReference type="InterPro" id="IPR036162">
    <property type="entry name" value="Resolvase-like_N_sf"/>
</dbReference>
<dbReference type="PROSITE" id="PS00397">
    <property type="entry name" value="RECOMBINASES_1"/>
    <property type="match status" value="1"/>
</dbReference>
<keyword evidence="3" id="KW-0233">DNA recombination</keyword>
<keyword evidence="2" id="KW-0238">DNA-binding</keyword>
<dbReference type="SUPFAM" id="SSF53041">
    <property type="entry name" value="Resolvase-like"/>
    <property type="match status" value="1"/>
</dbReference>
<name>Q2LV20_SYNAS</name>
<dbReference type="KEGG" id="sat:SYN_00509"/>
<evidence type="ECO:0000256" key="2">
    <source>
        <dbReference type="ARBA" id="ARBA00023125"/>
    </source>
</evidence>
<dbReference type="Gene3D" id="3.90.1750.20">
    <property type="entry name" value="Putative Large Serine Recombinase, Chain B, Domain 2"/>
    <property type="match status" value="1"/>
</dbReference>
<dbReference type="STRING" id="56780.SYN_00509"/>
<organism evidence="8 9">
    <name type="scientific">Syntrophus aciditrophicus (strain SB)</name>
    <dbReference type="NCBI Taxonomy" id="56780"/>
    <lineage>
        <taxon>Bacteria</taxon>
        <taxon>Pseudomonadati</taxon>
        <taxon>Thermodesulfobacteriota</taxon>
        <taxon>Syntrophia</taxon>
        <taxon>Syntrophales</taxon>
        <taxon>Syntrophaceae</taxon>
        <taxon>Syntrophus</taxon>
    </lineage>
</organism>
<dbReference type="eggNOG" id="COG1961">
    <property type="taxonomic scope" value="Bacteria"/>
</dbReference>
<evidence type="ECO:0000313" key="9">
    <source>
        <dbReference type="Proteomes" id="UP000001933"/>
    </source>
</evidence>
<dbReference type="Pfam" id="PF00239">
    <property type="entry name" value="Resolvase"/>
    <property type="match status" value="1"/>
</dbReference>
<gene>
    <name evidence="8" type="ORF">SYN_00509</name>
</gene>
<feature type="active site" description="O-(5'-phospho-DNA)-serine intermediate" evidence="4 5">
    <location>
        <position position="25"/>
    </location>
</feature>
<dbReference type="InterPro" id="IPR038109">
    <property type="entry name" value="DNA_bind_recomb_sf"/>
</dbReference>
<evidence type="ECO:0000256" key="5">
    <source>
        <dbReference type="PROSITE-ProRule" id="PRU10137"/>
    </source>
</evidence>
<dbReference type="Proteomes" id="UP000001933">
    <property type="component" value="Chromosome"/>
</dbReference>
<dbReference type="OrthoDB" id="7277848at2"/>
<evidence type="ECO:0000259" key="7">
    <source>
        <dbReference type="PROSITE" id="PS51736"/>
    </source>
</evidence>
<dbReference type="HOGENOM" id="CLU_010686_17_1_7"/>
<dbReference type="InParanoid" id="Q2LV20"/>
<dbReference type="GO" id="GO:0000150">
    <property type="term" value="F:DNA strand exchange activity"/>
    <property type="evidence" value="ECO:0007669"/>
    <property type="project" value="InterPro"/>
</dbReference>
<proteinExistence type="predicted"/>
<dbReference type="GO" id="GO:0015074">
    <property type="term" value="P:DNA integration"/>
    <property type="evidence" value="ECO:0007669"/>
    <property type="project" value="UniProtKB-KW"/>
</dbReference>